<evidence type="ECO:0000313" key="2">
    <source>
        <dbReference type="Proteomes" id="UP000273786"/>
    </source>
</evidence>
<proteinExistence type="predicted"/>
<dbReference type="EMBL" id="RQXT01000012">
    <property type="protein sequence ID" value="RRI02314.1"/>
    <property type="molecule type" value="Genomic_DNA"/>
</dbReference>
<protein>
    <submittedName>
        <fullName evidence="1">Uncharacterized protein</fullName>
    </submittedName>
</protein>
<evidence type="ECO:0000313" key="1">
    <source>
        <dbReference type="EMBL" id="RRI02314.1"/>
    </source>
</evidence>
<organism evidence="1 2">
    <name type="scientific">Mesorhizobium tamadayense</name>
    <dbReference type="NCBI Taxonomy" id="425306"/>
    <lineage>
        <taxon>Bacteria</taxon>
        <taxon>Pseudomonadati</taxon>
        <taxon>Pseudomonadota</taxon>
        <taxon>Alphaproteobacteria</taxon>
        <taxon>Hyphomicrobiales</taxon>
        <taxon>Phyllobacteriaceae</taxon>
        <taxon>Mesorhizobium</taxon>
    </lineage>
</organism>
<comment type="caution">
    <text evidence="1">The sequence shown here is derived from an EMBL/GenBank/DDBJ whole genome shotgun (WGS) entry which is preliminary data.</text>
</comment>
<dbReference type="AlphaFoldDB" id="A0A3P3FUV7"/>
<dbReference type="RefSeq" id="WP_124998662.1">
    <property type="nucleotide sequence ID" value="NZ_RQXT01000012.1"/>
</dbReference>
<sequence length="109" mass="12689">MKRISWRDDDGKLQSMPIRPDIIVHTPHTEVNILVVEAKRVGNKNYARDIKKLSLMTRHESVHPDYHYGYRLGVHLIVDLPNRNIVGNDVYRNGKVDADLTGLLWRILH</sequence>
<gene>
    <name evidence="1" type="ORF">EH240_12670</name>
</gene>
<reference evidence="1 2" key="1">
    <citation type="submission" date="2018-11" db="EMBL/GenBank/DDBJ databases">
        <title>the genome of Mesorhizobium tamadayense DSM 28320.</title>
        <authorList>
            <person name="Gao J."/>
        </authorList>
    </citation>
    <scope>NUCLEOTIDE SEQUENCE [LARGE SCALE GENOMIC DNA]</scope>
    <source>
        <strain evidence="1 2">DSM 28320</strain>
    </source>
</reference>
<keyword evidence="2" id="KW-1185">Reference proteome</keyword>
<accession>A0A3P3FUV7</accession>
<name>A0A3P3FUV7_9HYPH</name>
<dbReference type="Proteomes" id="UP000273786">
    <property type="component" value="Unassembled WGS sequence"/>
</dbReference>